<dbReference type="Gene3D" id="3.40.50.620">
    <property type="entry name" value="HUPs"/>
    <property type="match status" value="1"/>
</dbReference>
<sequence>MSVLIYWFRNDLRLRDNPALVQACLNADQLLPVYLHQSDGQLNAYGVERAGGHRKQFLRDSLADLKGQLQELGSSLFEFTGHPNEVLPRLAKSLGAKAIYCEQIEAPEELKQVALLRKMGLDVQTFWQSSMLDPQYFPFEVQEMPDIFTEFRRAVEAAGLKFTNPVNTPEIFPSLPPMDDLGELVAEAVLDHEQIQVDYLGGESHAQAHLKQYLERRLPDSYKKTRNQLIGQDYSSKFSPWLALGCISARVLAGEIAAYENRYGANDGTYWLWFELLWRDYFRFLHFKFGKRLYQARGLSKLAENVTPFDTVKFEQWCSGDTGESLIDAGMRELRASGYLSNRMRQIVASYWIYDLQGDWRAGAAWFEAQLIDYDVYSNQGNWLYIAGRGTDPRGGRPFNVIKQAQDHDPQAIYRRLWLEHNG</sequence>
<dbReference type="InterPro" id="IPR014133">
    <property type="entry name" value="Cry_DASH"/>
</dbReference>
<dbReference type="PANTHER" id="PTHR11455:SF22">
    <property type="entry name" value="CRYPTOCHROME DASH"/>
    <property type="match status" value="1"/>
</dbReference>
<dbReference type="GO" id="GO:0003904">
    <property type="term" value="F:deoxyribodipyrimidine photo-lyase activity"/>
    <property type="evidence" value="ECO:0007669"/>
    <property type="project" value="TreeGrafter"/>
</dbReference>
<proteinExistence type="inferred from homology"/>
<dbReference type="GO" id="GO:0000719">
    <property type="term" value="P:photoreactive repair"/>
    <property type="evidence" value="ECO:0007669"/>
    <property type="project" value="TreeGrafter"/>
</dbReference>
<comment type="caution">
    <text evidence="9">The sequence shown here is derived from an EMBL/GenBank/DDBJ whole genome shotgun (WGS) entry which is preliminary data.</text>
</comment>
<evidence type="ECO:0000256" key="5">
    <source>
        <dbReference type="ARBA" id="ARBA00022991"/>
    </source>
</evidence>
<organism evidence="9 10">
    <name type="scientific">Polynucleobacter aenigmaticus</name>
    <dbReference type="NCBI Taxonomy" id="1743164"/>
    <lineage>
        <taxon>Bacteria</taxon>
        <taxon>Pseudomonadati</taxon>
        <taxon>Pseudomonadota</taxon>
        <taxon>Betaproteobacteria</taxon>
        <taxon>Burkholderiales</taxon>
        <taxon>Burkholderiaceae</taxon>
        <taxon>Polynucleobacter</taxon>
    </lineage>
</organism>
<dbReference type="Gene3D" id="1.10.579.10">
    <property type="entry name" value="DNA Cyclobutane Dipyrimidine Photolyase, subunit A, domain 3"/>
    <property type="match status" value="1"/>
</dbReference>
<gene>
    <name evidence="9" type="ORF">CBI30_09915</name>
</gene>
<dbReference type="InterPro" id="IPR006050">
    <property type="entry name" value="DNA_photolyase_N"/>
</dbReference>
<dbReference type="SUPFAM" id="SSF52425">
    <property type="entry name" value="Cryptochrome/photolyase, N-terminal domain"/>
    <property type="match status" value="1"/>
</dbReference>
<dbReference type="Gene3D" id="1.25.40.80">
    <property type="match status" value="1"/>
</dbReference>
<dbReference type="InterPro" id="IPR002081">
    <property type="entry name" value="Cryptochrome/DNA_photolyase_1"/>
</dbReference>
<dbReference type="InterPro" id="IPR005101">
    <property type="entry name" value="Cryptochr/Photolyase_FAD-bd"/>
</dbReference>
<evidence type="ECO:0000259" key="8">
    <source>
        <dbReference type="PROSITE" id="PS51645"/>
    </source>
</evidence>
<comment type="cofactor">
    <cofactor evidence="6 7">
        <name>FAD</name>
        <dbReference type="ChEBI" id="CHEBI:57692"/>
    </cofactor>
    <text evidence="6 7">Binds 1 FAD per subunit.</text>
</comment>
<dbReference type="PANTHER" id="PTHR11455">
    <property type="entry name" value="CRYPTOCHROME"/>
    <property type="match status" value="1"/>
</dbReference>
<feature type="domain" description="Photolyase/cryptochrome alpha/beta" evidence="8">
    <location>
        <begin position="2"/>
        <end position="131"/>
    </location>
</feature>
<comment type="similarity">
    <text evidence="1 7">Belongs to the DNA photolyase class-1 family.</text>
</comment>
<dbReference type="AlphaFoldDB" id="A0A254PS34"/>
<dbReference type="InterPro" id="IPR036134">
    <property type="entry name" value="Crypto/Photolyase_FAD-like_sf"/>
</dbReference>
<dbReference type="GO" id="GO:0003677">
    <property type="term" value="F:DNA binding"/>
    <property type="evidence" value="ECO:0007669"/>
    <property type="project" value="TreeGrafter"/>
</dbReference>
<dbReference type="OrthoDB" id="9772484at2"/>
<evidence type="ECO:0000256" key="7">
    <source>
        <dbReference type="RuleBase" id="RU367151"/>
    </source>
</evidence>
<dbReference type="Proteomes" id="UP000198104">
    <property type="component" value="Unassembled WGS sequence"/>
</dbReference>
<evidence type="ECO:0000256" key="3">
    <source>
        <dbReference type="ARBA" id="ARBA00022630"/>
    </source>
</evidence>
<dbReference type="InterPro" id="IPR036155">
    <property type="entry name" value="Crypto/Photolyase_N_sf"/>
</dbReference>
<evidence type="ECO:0000313" key="9">
    <source>
        <dbReference type="EMBL" id="OWS69373.1"/>
    </source>
</evidence>
<dbReference type="RefSeq" id="WP_088528138.1">
    <property type="nucleotide sequence ID" value="NZ_NGUO01000018.1"/>
</dbReference>
<evidence type="ECO:0000256" key="2">
    <source>
        <dbReference type="ARBA" id="ARBA00017881"/>
    </source>
</evidence>
<keyword evidence="10" id="KW-1185">Reference proteome</keyword>
<comment type="function">
    <text evidence="7">May have a photoreceptor function.</text>
</comment>
<dbReference type="Pfam" id="PF03441">
    <property type="entry name" value="FAD_binding_7"/>
    <property type="match status" value="1"/>
</dbReference>
<keyword evidence="3 6" id="KW-0285">Flavoprotein</keyword>
<evidence type="ECO:0000313" key="10">
    <source>
        <dbReference type="Proteomes" id="UP000198104"/>
    </source>
</evidence>
<feature type="binding site" evidence="6">
    <location>
        <position position="222"/>
    </location>
    <ligand>
        <name>FAD</name>
        <dbReference type="ChEBI" id="CHEBI:57692"/>
    </ligand>
</feature>
<keyword evidence="9" id="KW-0456">Lyase</keyword>
<accession>A0A254PS34</accession>
<feature type="binding site" evidence="6">
    <location>
        <begin position="275"/>
        <end position="282"/>
    </location>
    <ligand>
        <name>FAD</name>
        <dbReference type="ChEBI" id="CHEBI:57692"/>
    </ligand>
</feature>
<dbReference type="GO" id="GO:0071949">
    <property type="term" value="F:FAD binding"/>
    <property type="evidence" value="ECO:0007669"/>
    <property type="project" value="TreeGrafter"/>
</dbReference>
<dbReference type="Pfam" id="PF00875">
    <property type="entry name" value="DNA_photolyase"/>
    <property type="match status" value="1"/>
</dbReference>
<dbReference type="EMBL" id="NGUO01000018">
    <property type="protein sequence ID" value="OWS69373.1"/>
    <property type="molecule type" value="Genomic_DNA"/>
</dbReference>
<name>A0A254PS34_9BURK</name>
<dbReference type="PRINTS" id="PR00147">
    <property type="entry name" value="DNAPHOTLYASE"/>
</dbReference>
<evidence type="ECO:0000256" key="6">
    <source>
        <dbReference type="PIRSR" id="PIRSR602081-1"/>
    </source>
</evidence>
<protein>
    <recommendedName>
        <fullName evidence="2 7">Cryptochrome DASH</fullName>
    </recommendedName>
</protein>
<feature type="binding site" evidence="6">
    <location>
        <begin position="373"/>
        <end position="375"/>
    </location>
    <ligand>
        <name>FAD</name>
        <dbReference type="ChEBI" id="CHEBI:57692"/>
    </ligand>
</feature>
<dbReference type="NCBIfam" id="TIGR02765">
    <property type="entry name" value="crypto_DASH"/>
    <property type="match status" value="1"/>
</dbReference>
<dbReference type="SUPFAM" id="SSF48173">
    <property type="entry name" value="Cryptochrome/photolyase FAD-binding domain"/>
    <property type="match status" value="1"/>
</dbReference>
<dbReference type="InterPro" id="IPR014729">
    <property type="entry name" value="Rossmann-like_a/b/a_fold"/>
</dbReference>
<dbReference type="PROSITE" id="PS51645">
    <property type="entry name" value="PHR_CRY_ALPHA_BETA"/>
    <property type="match status" value="1"/>
</dbReference>
<keyword evidence="5 7" id="KW-0157">Chromophore</keyword>
<evidence type="ECO:0000256" key="4">
    <source>
        <dbReference type="ARBA" id="ARBA00022827"/>
    </source>
</evidence>
<reference evidence="9 10" key="1">
    <citation type="submission" date="2017-05" db="EMBL/GenBank/DDBJ databases">
        <title>Polynucleobacter sp. MWH-K35W1 isolated from the permanently anoxic monimolimnion of a meromictic lake.</title>
        <authorList>
            <person name="Hahn M.W."/>
        </authorList>
    </citation>
    <scope>NUCLEOTIDE SEQUENCE [LARGE SCALE GENOMIC DNA]</scope>
    <source>
        <strain evidence="9 10">MWH-K35W1</strain>
    </source>
</reference>
<keyword evidence="4 6" id="KW-0274">FAD</keyword>
<feature type="binding site" evidence="6">
    <location>
        <begin position="235"/>
        <end position="239"/>
    </location>
    <ligand>
        <name>FAD</name>
        <dbReference type="ChEBI" id="CHEBI:57692"/>
    </ligand>
</feature>
<comment type="cofactor">
    <cofactor evidence="7">
        <name>(6R)-5,10-methylene-5,6,7,8-tetrahydrofolate</name>
        <dbReference type="ChEBI" id="CHEBI:15636"/>
    </cofactor>
    <text evidence="7">Binds 1 5,10-methenyltetrahydrofolate (MTHF) per subunit.</text>
</comment>
<evidence type="ECO:0000256" key="1">
    <source>
        <dbReference type="ARBA" id="ARBA00005862"/>
    </source>
</evidence>